<dbReference type="EMBL" id="JAVHNQ010000002">
    <property type="protein sequence ID" value="KAK6354626.1"/>
    <property type="molecule type" value="Genomic_DNA"/>
</dbReference>
<evidence type="ECO:0000256" key="1">
    <source>
        <dbReference type="SAM" id="MobiDB-lite"/>
    </source>
</evidence>
<protein>
    <submittedName>
        <fullName evidence="3">Uncharacterized protein</fullName>
    </submittedName>
</protein>
<dbReference type="AlphaFoldDB" id="A0AAV9V426"/>
<accession>A0AAV9V426</accession>
<keyword evidence="2" id="KW-0472">Membrane</keyword>
<dbReference type="Proteomes" id="UP001375240">
    <property type="component" value="Unassembled WGS sequence"/>
</dbReference>
<keyword evidence="4" id="KW-1185">Reference proteome</keyword>
<evidence type="ECO:0000256" key="2">
    <source>
        <dbReference type="SAM" id="Phobius"/>
    </source>
</evidence>
<dbReference type="InterPro" id="IPR031833">
    <property type="entry name" value="DUF4748"/>
</dbReference>
<comment type="caution">
    <text evidence="3">The sequence shown here is derived from an EMBL/GenBank/DDBJ whole genome shotgun (WGS) entry which is preliminary data.</text>
</comment>
<keyword evidence="2" id="KW-1133">Transmembrane helix</keyword>
<organism evidence="3 4">
    <name type="scientific">Orbilia brochopaga</name>
    <dbReference type="NCBI Taxonomy" id="3140254"/>
    <lineage>
        <taxon>Eukaryota</taxon>
        <taxon>Fungi</taxon>
        <taxon>Dikarya</taxon>
        <taxon>Ascomycota</taxon>
        <taxon>Pezizomycotina</taxon>
        <taxon>Orbiliomycetes</taxon>
        <taxon>Orbiliales</taxon>
        <taxon>Orbiliaceae</taxon>
        <taxon>Orbilia</taxon>
    </lineage>
</organism>
<gene>
    <name evidence="3" type="ORF">TWF696_003766</name>
</gene>
<keyword evidence="2" id="KW-0812">Transmembrane</keyword>
<dbReference type="PANTHER" id="PTHR41800:SF1">
    <property type="entry name" value="EXPRESSED PROTEIN"/>
    <property type="match status" value="1"/>
</dbReference>
<sequence>MNTVKSFWIGWGSLVVGGGAAYYFAKKSIDADRREKHMQRIIAQKKYEELEAIGRGATSSSTAAPPASGTTEGARDQLAAQLSEIQEPAPTRHTPDNEDERVNSKSKFEASQPYRARKGDRFS</sequence>
<feature type="transmembrane region" description="Helical" evidence="2">
    <location>
        <begin position="6"/>
        <end position="25"/>
    </location>
</feature>
<dbReference type="PANTHER" id="PTHR41800">
    <property type="entry name" value="EXPRESSED PROTEIN"/>
    <property type="match status" value="1"/>
</dbReference>
<reference evidence="3 4" key="1">
    <citation type="submission" date="2019-10" db="EMBL/GenBank/DDBJ databases">
        <authorList>
            <person name="Palmer J.M."/>
        </authorList>
    </citation>
    <scope>NUCLEOTIDE SEQUENCE [LARGE SCALE GENOMIC DNA]</scope>
    <source>
        <strain evidence="3 4">TWF696</strain>
    </source>
</reference>
<feature type="compositionally biased region" description="Basic and acidic residues" evidence="1">
    <location>
        <begin position="93"/>
        <end position="108"/>
    </location>
</feature>
<evidence type="ECO:0000313" key="3">
    <source>
        <dbReference type="EMBL" id="KAK6354626.1"/>
    </source>
</evidence>
<evidence type="ECO:0000313" key="4">
    <source>
        <dbReference type="Proteomes" id="UP001375240"/>
    </source>
</evidence>
<proteinExistence type="predicted"/>
<feature type="compositionally biased region" description="Low complexity" evidence="1">
    <location>
        <begin position="56"/>
        <end position="71"/>
    </location>
</feature>
<feature type="region of interest" description="Disordered" evidence="1">
    <location>
        <begin position="53"/>
        <end position="123"/>
    </location>
</feature>
<name>A0AAV9V426_9PEZI</name>
<dbReference type="Pfam" id="PF15932">
    <property type="entry name" value="DUF4748"/>
    <property type="match status" value="1"/>
</dbReference>